<gene>
    <name evidence="1" type="ORF">ACFPTN_11070</name>
</gene>
<reference evidence="2" key="1">
    <citation type="journal article" date="2019" name="Int. J. Syst. Evol. Microbiol.">
        <title>The Global Catalogue of Microorganisms (GCM) 10K type strain sequencing project: providing services to taxonomists for standard genome sequencing and annotation.</title>
        <authorList>
            <consortium name="The Broad Institute Genomics Platform"/>
            <consortium name="The Broad Institute Genome Sequencing Center for Infectious Disease"/>
            <person name="Wu L."/>
            <person name="Ma J."/>
        </authorList>
    </citation>
    <scope>NUCLEOTIDE SEQUENCE [LARGE SCALE GENOMIC DNA]</scope>
    <source>
        <strain evidence="2">SHR3</strain>
    </source>
</reference>
<sequence>MCAASVGSRRSGAALRMGATVLVLAGCTTVRIESALDPAAVRVERHWGVLAVDVPGAMQSYVADITSVGFSHGPFGWTAGYARHGWAALGNECRLVVWVAAREHLEAVRALANANAGLCAVPAP</sequence>
<evidence type="ECO:0000313" key="2">
    <source>
        <dbReference type="Proteomes" id="UP001595974"/>
    </source>
</evidence>
<evidence type="ECO:0000313" key="1">
    <source>
        <dbReference type="EMBL" id="MFC5769915.1"/>
    </source>
</evidence>
<proteinExistence type="predicted"/>
<keyword evidence="2" id="KW-1185">Reference proteome</keyword>
<accession>A0ABW1ARX9</accession>
<evidence type="ECO:0008006" key="3">
    <source>
        <dbReference type="Google" id="ProtNLM"/>
    </source>
</evidence>
<dbReference type="RefSeq" id="WP_157748679.1">
    <property type="nucleotide sequence ID" value="NZ_JBHSOG010000043.1"/>
</dbReference>
<protein>
    <recommendedName>
        <fullName evidence="3">Lipoprotein</fullName>
    </recommendedName>
</protein>
<comment type="caution">
    <text evidence="1">The sequence shown here is derived from an EMBL/GenBank/DDBJ whole genome shotgun (WGS) entry which is preliminary data.</text>
</comment>
<dbReference type="Proteomes" id="UP001595974">
    <property type="component" value="Unassembled WGS sequence"/>
</dbReference>
<organism evidence="1 2">
    <name type="scientific">Thauera sinica</name>
    <dbReference type="NCBI Taxonomy" id="2665146"/>
    <lineage>
        <taxon>Bacteria</taxon>
        <taxon>Pseudomonadati</taxon>
        <taxon>Pseudomonadota</taxon>
        <taxon>Betaproteobacteria</taxon>
        <taxon>Rhodocyclales</taxon>
        <taxon>Zoogloeaceae</taxon>
        <taxon>Thauera</taxon>
    </lineage>
</organism>
<dbReference type="EMBL" id="JBHSOG010000043">
    <property type="protein sequence ID" value="MFC5769915.1"/>
    <property type="molecule type" value="Genomic_DNA"/>
</dbReference>
<name>A0ABW1ARX9_9RHOO</name>